<evidence type="ECO:0000313" key="3">
    <source>
        <dbReference type="RefSeq" id="XP_034105071.1"/>
    </source>
</evidence>
<dbReference type="OrthoDB" id="7967828at2759"/>
<name>A0A6P8WMY7_DROAB</name>
<organism evidence="2 3">
    <name type="scientific">Drosophila albomicans</name>
    <name type="common">Fruit fly</name>
    <dbReference type="NCBI Taxonomy" id="7291"/>
    <lineage>
        <taxon>Eukaryota</taxon>
        <taxon>Metazoa</taxon>
        <taxon>Ecdysozoa</taxon>
        <taxon>Arthropoda</taxon>
        <taxon>Hexapoda</taxon>
        <taxon>Insecta</taxon>
        <taxon>Pterygota</taxon>
        <taxon>Neoptera</taxon>
        <taxon>Endopterygota</taxon>
        <taxon>Diptera</taxon>
        <taxon>Brachycera</taxon>
        <taxon>Muscomorpha</taxon>
        <taxon>Ephydroidea</taxon>
        <taxon>Drosophilidae</taxon>
        <taxon>Drosophila</taxon>
    </lineage>
</organism>
<protein>
    <submittedName>
        <fullName evidence="3">Uncharacterized protein LOC117568491</fullName>
    </submittedName>
</protein>
<dbReference type="Proteomes" id="UP000515160">
    <property type="component" value="Chromosome 3"/>
</dbReference>
<dbReference type="GeneID" id="117568491"/>
<feature type="transmembrane region" description="Helical" evidence="1">
    <location>
        <begin position="109"/>
        <end position="131"/>
    </location>
</feature>
<feature type="transmembrane region" description="Helical" evidence="1">
    <location>
        <begin position="202"/>
        <end position="223"/>
    </location>
</feature>
<feature type="transmembrane region" description="Helical" evidence="1">
    <location>
        <begin position="83"/>
        <end position="102"/>
    </location>
</feature>
<evidence type="ECO:0000256" key="1">
    <source>
        <dbReference type="SAM" id="Phobius"/>
    </source>
</evidence>
<dbReference type="AlphaFoldDB" id="A0A6P8WMY7"/>
<sequence length="267" mass="30586">MDERVGTYQRARRKFAMIVYLVTVLWLLIALAQWLVVSLISDVKDIFAEYEWISLICFMLGIALTLIFIFFEQSRFVPVLNWVLTFVIVEFSTIGVFALVARSKWADMLMWYFVCLLLLFLFILVGAVIPHDLTLDVVIIFVISFVFLITSIFMLMLYVVTLAPYSFILYQLIVSIIILSFVMYHAQTITGGRFAEMRVNDYLLATIILFYDFIIIFLLTFYVQTKYRIASDALDPGNTTTEDGSAETTIATTTAEARAAKAHAEII</sequence>
<dbReference type="RefSeq" id="XP_034105071.1">
    <property type="nucleotide sequence ID" value="XM_034249180.2"/>
</dbReference>
<feature type="transmembrane region" description="Helical" evidence="1">
    <location>
        <begin position="52"/>
        <end position="71"/>
    </location>
</feature>
<feature type="transmembrane region" description="Helical" evidence="1">
    <location>
        <begin position="137"/>
        <end position="160"/>
    </location>
</feature>
<evidence type="ECO:0000313" key="2">
    <source>
        <dbReference type="Proteomes" id="UP000515160"/>
    </source>
</evidence>
<keyword evidence="1" id="KW-0812">Transmembrane</keyword>
<proteinExistence type="predicted"/>
<gene>
    <name evidence="3" type="primary">LOC117568491</name>
</gene>
<feature type="transmembrane region" description="Helical" evidence="1">
    <location>
        <begin position="15"/>
        <end position="40"/>
    </location>
</feature>
<reference evidence="3" key="1">
    <citation type="submission" date="2025-08" db="UniProtKB">
        <authorList>
            <consortium name="RefSeq"/>
        </authorList>
    </citation>
    <scope>IDENTIFICATION</scope>
    <source>
        <strain evidence="3">15112-1751.03</strain>
        <tissue evidence="3">Whole Adult</tissue>
    </source>
</reference>
<feature type="transmembrane region" description="Helical" evidence="1">
    <location>
        <begin position="167"/>
        <end position="186"/>
    </location>
</feature>
<keyword evidence="1" id="KW-1133">Transmembrane helix</keyword>
<accession>A0A6P8WMY7</accession>
<keyword evidence="2" id="KW-1185">Reference proteome</keyword>
<keyword evidence="1" id="KW-0472">Membrane</keyword>